<accession>A0A1H6IGN5</accession>
<sequence>MPKQKGLFKIEGSIDGVTFYRNADGHFVRMAGGVSKSRIMNDPAFARTRENINEFGNNAKAAKMLRDAMGSFTRNATDSRTSNRLMQIFNKITKLDTVSPRGERKISLGLEEQAGKNLFFKFDFNKKAQLSNVLRRTYNLDATAGTFEIQDFIPAVDLIKPEGATHVTMTSASLGIDFDSGNSALVQSAPLNFQIDSTTQQLELTATPPTGLPFVYQFLLIEFFQEVNAVQYPLNNGSYNVLFILDLS</sequence>
<dbReference type="Proteomes" id="UP000198555">
    <property type="component" value="Unassembled WGS sequence"/>
</dbReference>
<gene>
    <name evidence="1" type="ORF">SAMN05421793_10667</name>
</gene>
<organism evidence="1 2">
    <name type="scientific">Epilithonimonas hominis</name>
    <dbReference type="NCBI Taxonomy" id="420404"/>
    <lineage>
        <taxon>Bacteria</taxon>
        <taxon>Pseudomonadati</taxon>
        <taxon>Bacteroidota</taxon>
        <taxon>Flavobacteriia</taxon>
        <taxon>Flavobacteriales</taxon>
        <taxon>Weeksellaceae</taxon>
        <taxon>Chryseobacterium group</taxon>
        <taxon>Epilithonimonas</taxon>
    </lineage>
</organism>
<reference evidence="2" key="1">
    <citation type="submission" date="2016-10" db="EMBL/GenBank/DDBJ databases">
        <authorList>
            <person name="Varghese N."/>
            <person name="Submissions S."/>
        </authorList>
    </citation>
    <scope>NUCLEOTIDE SEQUENCE [LARGE SCALE GENOMIC DNA]</scope>
    <source>
        <strain evidence="2">DSM 19326</strain>
    </source>
</reference>
<keyword evidence="2" id="KW-1185">Reference proteome</keyword>
<protein>
    <submittedName>
        <fullName evidence="1">Uncharacterized protein</fullName>
    </submittedName>
</protein>
<evidence type="ECO:0000313" key="2">
    <source>
        <dbReference type="Proteomes" id="UP000198555"/>
    </source>
</evidence>
<dbReference type="RefSeq" id="WP_089768606.1">
    <property type="nucleotide sequence ID" value="NZ_FNWX01000006.1"/>
</dbReference>
<dbReference type="AlphaFoldDB" id="A0A1H6IGN5"/>
<proteinExistence type="predicted"/>
<dbReference type="EMBL" id="FNWX01000006">
    <property type="protein sequence ID" value="SEH47951.1"/>
    <property type="molecule type" value="Genomic_DNA"/>
</dbReference>
<evidence type="ECO:0000313" key="1">
    <source>
        <dbReference type="EMBL" id="SEH47951.1"/>
    </source>
</evidence>
<name>A0A1H6IGN5_9FLAO</name>